<organism evidence="1 2">
    <name type="scientific">Chitinophaga pollutisoli</name>
    <dbReference type="NCBI Taxonomy" id="3133966"/>
    <lineage>
        <taxon>Bacteria</taxon>
        <taxon>Pseudomonadati</taxon>
        <taxon>Bacteroidota</taxon>
        <taxon>Chitinophagia</taxon>
        <taxon>Chitinophagales</taxon>
        <taxon>Chitinophagaceae</taxon>
        <taxon>Chitinophaga</taxon>
    </lineage>
</organism>
<dbReference type="RefSeq" id="WP_341837854.1">
    <property type="nucleotide sequence ID" value="NZ_CP149822.1"/>
</dbReference>
<protein>
    <submittedName>
        <fullName evidence="1">Uncharacterized protein</fullName>
    </submittedName>
</protein>
<reference evidence="2" key="1">
    <citation type="submission" date="2024-03" db="EMBL/GenBank/DDBJ databases">
        <title>Chitinophaga horti sp. nov., isolated from garden soil.</title>
        <authorList>
            <person name="Lee D.S."/>
            <person name="Han D.M."/>
            <person name="Baek J.H."/>
            <person name="Choi D.G."/>
            <person name="Jeon J.H."/>
            <person name="Jeon C.O."/>
        </authorList>
    </citation>
    <scope>NUCLEOTIDE SEQUENCE [LARGE SCALE GENOMIC DNA]</scope>
    <source>
        <strain evidence="2">GPA1</strain>
    </source>
</reference>
<keyword evidence="2" id="KW-1185">Reference proteome</keyword>
<evidence type="ECO:0000313" key="1">
    <source>
        <dbReference type="EMBL" id="WZN43032.1"/>
    </source>
</evidence>
<dbReference type="EMBL" id="CP149822">
    <property type="protein sequence ID" value="WZN43032.1"/>
    <property type="molecule type" value="Genomic_DNA"/>
</dbReference>
<sequence length="378" mass="43717">MVVGNYYKCVNCDHQYRIRYNIGGNFPQSSSFYCKTCGISITYGYDGNRKLVLDNIEEVEESNTAQVINLHPELSIDESKESDPTYFPSIEFMIKQKGLEELKAFRHAQVSNVEFISKWDECKEDFRLLTEERWPLLEKKFGTDRTKIKRILLDKVISAAEVFLEGKWKSLIDGFRKELALAKAHPNYPQLKTFLEGYRDEFMFHKLYEIMNQYRSVESELLSTLLEQKRGNKPSGLSSSAKWEKIERIYGDFYEVYGDLAVIPTVINNLLSRNNYDQFATPGFTLKAYLETDKAKRCINFAGNANLAILGQFYDASLRNGTHHKTAKINKAKQKIVLKTGKGGKSEKVWSFVEYIEFCNEIFARCLTLLIIYDEVVV</sequence>
<evidence type="ECO:0000313" key="2">
    <source>
        <dbReference type="Proteomes" id="UP001485459"/>
    </source>
</evidence>
<dbReference type="Proteomes" id="UP001485459">
    <property type="component" value="Chromosome"/>
</dbReference>
<name>A0ABZ2YUF4_9BACT</name>
<proteinExistence type="predicted"/>
<accession>A0ABZ2YUF4</accession>
<gene>
    <name evidence="1" type="ORF">WJU16_08295</name>
</gene>